<evidence type="ECO:0000256" key="9">
    <source>
        <dbReference type="SAM" id="Coils"/>
    </source>
</evidence>
<dbReference type="HAMAP" id="MF_01247">
    <property type="entry name" value="HTH_type_MalT"/>
    <property type="match status" value="1"/>
</dbReference>
<dbReference type="GO" id="GO:0005524">
    <property type="term" value="F:ATP binding"/>
    <property type="evidence" value="ECO:0007669"/>
    <property type="project" value="UniProtKB-UniRule"/>
</dbReference>
<dbReference type="Pfam" id="PF17874">
    <property type="entry name" value="TPR_MalT"/>
    <property type="match status" value="1"/>
</dbReference>
<dbReference type="GO" id="GO:0045893">
    <property type="term" value="P:positive regulation of DNA-templated transcription"/>
    <property type="evidence" value="ECO:0007669"/>
    <property type="project" value="UniProtKB-UniRule"/>
</dbReference>
<dbReference type="SMART" id="SM00421">
    <property type="entry name" value="HTH_LUXR"/>
    <property type="match status" value="1"/>
</dbReference>
<feature type="domain" description="HTH luxR-type" evidence="10">
    <location>
        <begin position="832"/>
        <end position="897"/>
    </location>
</feature>
<evidence type="ECO:0000256" key="4">
    <source>
        <dbReference type="ARBA" id="ARBA00023125"/>
    </source>
</evidence>
<accession>A0A3N9U642</accession>
<keyword evidence="4 8" id="KW-0238">DNA-binding</keyword>
<dbReference type="PANTHER" id="PTHR44688:SF16">
    <property type="entry name" value="DNA-BINDING TRANSCRIPTIONAL ACTIVATOR DEVR_DOSR"/>
    <property type="match status" value="1"/>
</dbReference>
<dbReference type="Gene3D" id="1.10.10.10">
    <property type="entry name" value="Winged helix-like DNA-binding domain superfamily/Winged helix DNA-binding domain"/>
    <property type="match status" value="1"/>
</dbReference>
<dbReference type="InterPro" id="IPR027417">
    <property type="entry name" value="P-loop_NTPase"/>
</dbReference>
<evidence type="ECO:0000256" key="1">
    <source>
        <dbReference type="ARBA" id="ARBA00022741"/>
    </source>
</evidence>
<dbReference type="EMBL" id="RJVQ01000001">
    <property type="protein sequence ID" value="RQW65212.1"/>
    <property type="molecule type" value="Genomic_DNA"/>
</dbReference>
<dbReference type="NCBIfam" id="NF003420">
    <property type="entry name" value="PRK04841.1"/>
    <property type="match status" value="1"/>
</dbReference>
<keyword evidence="3 8" id="KW-0805">Transcription regulation</keyword>
<dbReference type="PROSITE" id="PS00622">
    <property type="entry name" value="HTH_LUXR_1"/>
    <property type="match status" value="1"/>
</dbReference>
<evidence type="ECO:0000256" key="3">
    <source>
        <dbReference type="ARBA" id="ARBA00023015"/>
    </source>
</evidence>
<keyword evidence="7 8" id="KW-0119">Carbohydrate metabolism</keyword>
<gene>
    <name evidence="8 11" type="primary">malT</name>
    <name evidence="11" type="ORF">EES38_03720</name>
</gene>
<keyword evidence="2 8" id="KW-0067">ATP-binding</keyword>
<dbReference type="InterPro" id="IPR016032">
    <property type="entry name" value="Sig_transdc_resp-reg_C-effctor"/>
</dbReference>
<evidence type="ECO:0000256" key="5">
    <source>
        <dbReference type="ARBA" id="ARBA00023159"/>
    </source>
</evidence>
<comment type="similarity">
    <text evidence="8">Belongs to the MalT family.</text>
</comment>
<evidence type="ECO:0000256" key="8">
    <source>
        <dbReference type="HAMAP-Rule" id="MF_01247"/>
    </source>
</evidence>
<comment type="function">
    <text evidence="8">Positively regulates the transcription of the maltose regulon whose gene products are responsible for uptake and catabolism of malto-oligosaccharides. Specifically binds to the promoter region of its target genes, recognizing a short DNA motif called the MalT box.</text>
</comment>
<dbReference type="PANTHER" id="PTHR44688">
    <property type="entry name" value="DNA-BINDING TRANSCRIPTIONAL ACTIVATOR DEVR_DOSR"/>
    <property type="match status" value="1"/>
</dbReference>
<dbReference type="InterPro" id="IPR041617">
    <property type="entry name" value="TPR_MalT"/>
</dbReference>
<keyword evidence="6 8" id="KW-0804">Transcription</keyword>
<evidence type="ECO:0000313" key="11">
    <source>
        <dbReference type="EMBL" id="RQW65212.1"/>
    </source>
</evidence>
<protein>
    <recommendedName>
        <fullName evidence="8">HTH-type transcriptional regulator MalT</fullName>
    </recommendedName>
    <alternativeName>
        <fullName evidence="8">ATP-dependent transcriptional activator MalT</fullName>
    </alternativeName>
</protein>
<comment type="caution">
    <text evidence="11">The sequence shown here is derived from an EMBL/GenBank/DDBJ whole genome shotgun (WGS) entry which is preliminary data.</text>
</comment>
<dbReference type="GO" id="GO:0045913">
    <property type="term" value="P:positive regulation of carbohydrate metabolic process"/>
    <property type="evidence" value="ECO:0007669"/>
    <property type="project" value="UniProtKB-UniRule"/>
</dbReference>
<dbReference type="Gene3D" id="3.40.50.300">
    <property type="entry name" value="P-loop containing nucleotide triphosphate hydrolases"/>
    <property type="match status" value="1"/>
</dbReference>
<reference evidence="11 12" key="1">
    <citation type="submission" date="2018-11" db="EMBL/GenBank/DDBJ databases">
        <title>Vibrio LJC006 sp. nov., isolated from seawater during the bloom of the enteromorpha.</title>
        <authorList>
            <person name="Liang J."/>
        </authorList>
    </citation>
    <scope>NUCLEOTIDE SEQUENCE [LARGE SCALE GENOMIC DNA]</scope>
    <source>
        <strain evidence="11 12">LJC006</strain>
    </source>
</reference>
<dbReference type="InterPro" id="IPR059106">
    <property type="entry name" value="WHD_MalT"/>
</dbReference>
<dbReference type="SUPFAM" id="SSF46894">
    <property type="entry name" value="C-terminal effector domain of the bipartite response regulators"/>
    <property type="match status" value="1"/>
</dbReference>
<evidence type="ECO:0000259" key="10">
    <source>
        <dbReference type="PROSITE" id="PS50043"/>
    </source>
</evidence>
<evidence type="ECO:0000256" key="7">
    <source>
        <dbReference type="ARBA" id="ARBA00023277"/>
    </source>
</evidence>
<dbReference type="Pfam" id="PF25873">
    <property type="entry name" value="WHD_MalT"/>
    <property type="match status" value="1"/>
</dbReference>
<dbReference type="SUPFAM" id="SSF52540">
    <property type="entry name" value="P-loop containing nucleoside triphosphate hydrolases"/>
    <property type="match status" value="1"/>
</dbReference>
<dbReference type="InterPro" id="IPR000792">
    <property type="entry name" value="Tscrpt_reg_LuxR_C"/>
</dbReference>
<dbReference type="CDD" id="cd06170">
    <property type="entry name" value="LuxR_C_like"/>
    <property type="match status" value="1"/>
</dbReference>
<dbReference type="Gene3D" id="1.25.40.10">
    <property type="entry name" value="Tetratricopeptide repeat domain"/>
    <property type="match status" value="1"/>
</dbReference>
<dbReference type="GO" id="GO:0003700">
    <property type="term" value="F:DNA-binding transcription factor activity"/>
    <property type="evidence" value="ECO:0007669"/>
    <property type="project" value="UniProtKB-UniRule"/>
</dbReference>
<dbReference type="SUPFAM" id="SSF48452">
    <property type="entry name" value="TPR-like"/>
    <property type="match status" value="1"/>
</dbReference>
<sequence>MLIPSKLTRPSRLYNAISRPKVLSVLTSNTNYKLALFHSPAGYGKTTMVSQWLETVSSVGWYNIDSEDNDFFHFINYLIQAINIATDNGCPNSVTLAERNQYSSISSLFSELFNEINDVSQDCYVVLDDYHLIDEEQIHETVKFFIRHMPQNIRIVVTSRSTPPLGIANLRIRGSLVEIDSEILAFDEDETRRFFGQIITEQLDPETIRELRTYVEGWPAVLQLIALQTKHLNRSLAQSKQSVLQFNHDHLWEYLIEEVFAYIDKDTQLFLLECSVLETFNEVLVSELTQRNDAFNLIETLNRYGLFVHQLEGENNWYRFHHLFAEFLIHERHLKIPERESELQSLAARAWLKFNLPSQALKHAQKAQNNDLICQLLLSSGWTMYNQGDLAALESIINSLDKNHLYSHTKIPLIQAWLAQSQHRYTVVEDMLNVAEVEMKQRNVLINTYEQGEINTLHAQVAINKNAPDQALELAELALSQLENTDFRNRIIATSIVGEVNHVRGNLDRSLSLMQQTERLARQHQIYHQELWSLLQQSEILHAQGYVQVAFELHESAFKLIDDQKLHQVPLHEFLLRLHAQILWCWNSLEEAERLAYKGIQVLGNVDKSKHLHSYSILARISICRGEKDKSAKFISQIEKLLHQSTYHIDWTANANFSRLLYWHNCNDITSISEWLVNAYKPAKATNHFLQLQWRNIIRAQIYTNQLINAQESLEFLQKEAKRLNLVTDINRNLVIESLLENIKNKHERAEELLQKALIMTNQTGMVGDFLVDGEYILPVLERVIQKNVLSDLEKHHASYILKEISRKQRSRSTHFDEEFIDKLINHPRVPQLVRTSPLTQREWQVLGLIYSGLSNEQIALTLNVAGTTIKTHIRNLYQKLNLESRKDAIKIAEDLMRLVDCYN</sequence>
<keyword evidence="1 8" id="KW-0547">Nucleotide-binding</keyword>
<dbReference type="InterPro" id="IPR036388">
    <property type="entry name" value="WH-like_DNA-bd_sf"/>
</dbReference>
<dbReference type="GO" id="GO:0003677">
    <property type="term" value="F:DNA binding"/>
    <property type="evidence" value="ECO:0007669"/>
    <property type="project" value="UniProtKB-KW"/>
</dbReference>
<dbReference type="PRINTS" id="PR00038">
    <property type="entry name" value="HTHLUXR"/>
</dbReference>
<dbReference type="PROSITE" id="PS50043">
    <property type="entry name" value="HTH_LUXR_2"/>
    <property type="match status" value="1"/>
</dbReference>
<feature type="binding site" evidence="8">
    <location>
        <begin position="39"/>
        <end position="46"/>
    </location>
    <ligand>
        <name>ATP</name>
        <dbReference type="ChEBI" id="CHEBI:30616"/>
    </ligand>
</feature>
<evidence type="ECO:0000313" key="12">
    <source>
        <dbReference type="Proteomes" id="UP000281112"/>
    </source>
</evidence>
<keyword evidence="5 8" id="KW-0010">Activator</keyword>
<feature type="coiled-coil region" evidence="9">
    <location>
        <begin position="700"/>
        <end position="760"/>
    </location>
</feature>
<dbReference type="Proteomes" id="UP000281112">
    <property type="component" value="Unassembled WGS sequence"/>
</dbReference>
<dbReference type="RefSeq" id="WP_124935859.1">
    <property type="nucleotide sequence ID" value="NZ_RJVQ01000001.1"/>
</dbReference>
<proteinExistence type="inferred from homology"/>
<name>A0A3N9U642_9VIBR</name>
<dbReference type="AlphaFoldDB" id="A0A3N9U642"/>
<comment type="activity regulation">
    <text evidence="8">Activated by ATP and maltotriose, which are both required for DNA binding.</text>
</comment>
<keyword evidence="12" id="KW-1185">Reference proteome</keyword>
<organism evidence="11 12">
    <name type="scientific">Vibrio viridaestus</name>
    <dbReference type="NCBI Taxonomy" id="2487322"/>
    <lineage>
        <taxon>Bacteria</taxon>
        <taxon>Pseudomonadati</taxon>
        <taxon>Pseudomonadota</taxon>
        <taxon>Gammaproteobacteria</taxon>
        <taxon>Vibrionales</taxon>
        <taxon>Vibrionaceae</taxon>
        <taxon>Vibrio</taxon>
    </lineage>
</organism>
<evidence type="ECO:0000256" key="6">
    <source>
        <dbReference type="ARBA" id="ARBA00023163"/>
    </source>
</evidence>
<dbReference type="Pfam" id="PF00196">
    <property type="entry name" value="GerE"/>
    <property type="match status" value="1"/>
</dbReference>
<dbReference type="InterPro" id="IPR023768">
    <property type="entry name" value="Tscrpt_reg_HTH_MalT"/>
</dbReference>
<comment type="subunit">
    <text evidence="8">Monomer in solution. Oligomerizes to an active state in the presence of the positive effectors ATP and maltotriose.</text>
</comment>
<keyword evidence="9" id="KW-0175">Coiled coil</keyword>
<dbReference type="OrthoDB" id="1123107at2"/>
<dbReference type="InterPro" id="IPR011990">
    <property type="entry name" value="TPR-like_helical_dom_sf"/>
</dbReference>
<evidence type="ECO:0000256" key="2">
    <source>
        <dbReference type="ARBA" id="ARBA00022840"/>
    </source>
</evidence>